<dbReference type="AlphaFoldDB" id="A0A9P6CHK7"/>
<dbReference type="PANTHER" id="PTHR34862:SF1">
    <property type="entry name" value="SPARK DOMAIN-CONTAINING PROTEIN"/>
    <property type="match status" value="1"/>
</dbReference>
<comment type="caution">
    <text evidence="3">The sequence shown here is derived from an EMBL/GenBank/DDBJ whole genome shotgun (WGS) entry which is preliminary data.</text>
</comment>
<feature type="compositionally biased region" description="Pro residues" evidence="1">
    <location>
        <begin position="225"/>
        <end position="254"/>
    </location>
</feature>
<accession>A0A9P6CHK7</accession>
<evidence type="ECO:0000313" key="4">
    <source>
        <dbReference type="Proteomes" id="UP000807353"/>
    </source>
</evidence>
<sequence length="284" mass="28762">MMFSAFVIVALAGFVSANSYSIGCMTALMNVGANPDVAACLNPSALLPILVGAGNGNDTIIAPVDAWVTGMCGSPACSTATLSQVIKDVSAGCAAEFGSSSSADVQQMIDLVTKSYTTARKVLCLKEADTLCVTQTFTALESITGTLNMNGDNIRAIAGARHAGLPSNVLCSDCMKGAVSIINAELPGEISQDDMNYAKSTCGDAFVDGGIPPSLIQTALGATPEAPPAPSQSSPPVPSPSPSRAPAAAAPPPTQKKSSAVGRLFSGHRVLFAIVIISTAFAHL</sequence>
<reference evidence="3" key="1">
    <citation type="submission" date="2020-11" db="EMBL/GenBank/DDBJ databases">
        <authorList>
            <consortium name="DOE Joint Genome Institute"/>
            <person name="Ahrendt S."/>
            <person name="Riley R."/>
            <person name="Andreopoulos W."/>
            <person name="Labutti K."/>
            <person name="Pangilinan J."/>
            <person name="Ruiz-Duenas F.J."/>
            <person name="Barrasa J.M."/>
            <person name="Sanchez-Garcia M."/>
            <person name="Camarero S."/>
            <person name="Miyauchi S."/>
            <person name="Serrano A."/>
            <person name="Linde D."/>
            <person name="Babiker R."/>
            <person name="Drula E."/>
            <person name="Ayuso-Fernandez I."/>
            <person name="Pacheco R."/>
            <person name="Padilla G."/>
            <person name="Ferreira P."/>
            <person name="Barriuso J."/>
            <person name="Kellner H."/>
            <person name="Castanera R."/>
            <person name="Alfaro M."/>
            <person name="Ramirez L."/>
            <person name="Pisabarro A.G."/>
            <person name="Kuo A."/>
            <person name="Tritt A."/>
            <person name="Lipzen A."/>
            <person name="He G."/>
            <person name="Yan M."/>
            <person name="Ng V."/>
            <person name="Cullen D."/>
            <person name="Martin F."/>
            <person name="Rosso M.-N."/>
            <person name="Henrissat B."/>
            <person name="Hibbett D."/>
            <person name="Martinez A.T."/>
            <person name="Grigoriev I.V."/>
        </authorList>
    </citation>
    <scope>NUCLEOTIDE SEQUENCE</scope>
    <source>
        <strain evidence="3">CBS 247.69</strain>
    </source>
</reference>
<dbReference type="EMBL" id="MU150241">
    <property type="protein sequence ID" value="KAF9466521.1"/>
    <property type="molecule type" value="Genomic_DNA"/>
</dbReference>
<organism evidence="3 4">
    <name type="scientific">Collybia nuda</name>
    <dbReference type="NCBI Taxonomy" id="64659"/>
    <lineage>
        <taxon>Eukaryota</taxon>
        <taxon>Fungi</taxon>
        <taxon>Dikarya</taxon>
        <taxon>Basidiomycota</taxon>
        <taxon>Agaricomycotina</taxon>
        <taxon>Agaricomycetes</taxon>
        <taxon>Agaricomycetidae</taxon>
        <taxon>Agaricales</taxon>
        <taxon>Tricholomatineae</taxon>
        <taxon>Clitocybaceae</taxon>
        <taxon>Collybia</taxon>
    </lineage>
</organism>
<dbReference type="Proteomes" id="UP000807353">
    <property type="component" value="Unassembled WGS sequence"/>
</dbReference>
<proteinExistence type="predicted"/>
<feature type="chain" id="PRO_5040511762" evidence="2">
    <location>
        <begin position="18"/>
        <end position="284"/>
    </location>
</feature>
<evidence type="ECO:0000256" key="1">
    <source>
        <dbReference type="SAM" id="MobiDB-lite"/>
    </source>
</evidence>
<keyword evidence="4" id="KW-1185">Reference proteome</keyword>
<protein>
    <submittedName>
        <fullName evidence="3">Uncharacterized protein</fullName>
    </submittedName>
</protein>
<dbReference type="OrthoDB" id="2536450at2759"/>
<keyword evidence="2" id="KW-0732">Signal</keyword>
<feature type="non-terminal residue" evidence="3">
    <location>
        <position position="284"/>
    </location>
</feature>
<dbReference type="PANTHER" id="PTHR34862">
    <property type="entry name" value="SPARK DOMAIN-CONTAINING PROTEIN"/>
    <property type="match status" value="1"/>
</dbReference>
<name>A0A9P6CHK7_9AGAR</name>
<evidence type="ECO:0000256" key="2">
    <source>
        <dbReference type="SAM" id="SignalP"/>
    </source>
</evidence>
<gene>
    <name evidence="3" type="ORF">BDZ94DRAFT_1251125</name>
</gene>
<evidence type="ECO:0000313" key="3">
    <source>
        <dbReference type="EMBL" id="KAF9466521.1"/>
    </source>
</evidence>
<feature type="region of interest" description="Disordered" evidence="1">
    <location>
        <begin position="217"/>
        <end position="260"/>
    </location>
</feature>
<feature type="signal peptide" evidence="2">
    <location>
        <begin position="1"/>
        <end position="17"/>
    </location>
</feature>